<evidence type="ECO:0000313" key="3">
    <source>
        <dbReference type="Proteomes" id="UP000199515"/>
    </source>
</evidence>
<reference evidence="2 3" key="1">
    <citation type="submission" date="2016-10" db="EMBL/GenBank/DDBJ databases">
        <authorList>
            <person name="de Groot N.N."/>
        </authorList>
    </citation>
    <scope>NUCLEOTIDE SEQUENCE [LARGE SCALE GENOMIC DNA]</scope>
    <source>
        <strain evidence="2 3">CPCC 202699</strain>
    </source>
</reference>
<keyword evidence="3" id="KW-1185">Reference proteome</keyword>
<protein>
    <submittedName>
        <fullName evidence="2">Uncharacterized protein</fullName>
    </submittedName>
</protein>
<dbReference type="EMBL" id="FNON01000002">
    <property type="protein sequence ID" value="SDX17950.1"/>
    <property type="molecule type" value="Genomic_DNA"/>
</dbReference>
<dbReference type="STRING" id="589385.SAMN05421504_102566"/>
<organism evidence="2 3">
    <name type="scientific">Amycolatopsis xylanica</name>
    <dbReference type="NCBI Taxonomy" id="589385"/>
    <lineage>
        <taxon>Bacteria</taxon>
        <taxon>Bacillati</taxon>
        <taxon>Actinomycetota</taxon>
        <taxon>Actinomycetes</taxon>
        <taxon>Pseudonocardiales</taxon>
        <taxon>Pseudonocardiaceae</taxon>
        <taxon>Amycolatopsis</taxon>
    </lineage>
</organism>
<dbReference type="Proteomes" id="UP000199515">
    <property type="component" value="Unassembled WGS sequence"/>
</dbReference>
<proteinExistence type="predicted"/>
<name>A0A1H2ZKL4_9PSEU</name>
<evidence type="ECO:0000256" key="1">
    <source>
        <dbReference type="SAM" id="MobiDB-lite"/>
    </source>
</evidence>
<dbReference type="AlphaFoldDB" id="A0A1H2ZKL4"/>
<gene>
    <name evidence="2" type="ORF">SAMN05421504_102566</name>
</gene>
<evidence type="ECO:0000313" key="2">
    <source>
        <dbReference type="EMBL" id="SDX17950.1"/>
    </source>
</evidence>
<accession>A0A1H2ZKL4</accession>
<feature type="compositionally biased region" description="Polar residues" evidence="1">
    <location>
        <begin position="147"/>
        <end position="168"/>
    </location>
</feature>
<feature type="region of interest" description="Disordered" evidence="1">
    <location>
        <begin position="134"/>
        <end position="191"/>
    </location>
</feature>
<sequence length="191" mass="19564">MQGLDVVVVGVGGFGEEGVVEPVVDGSSLRGLVEPVVGVPLVGVEVVVTGLLDDVEWVLLGPEPCPAPVGLSSVTVVSVVEVVSPPATPEVLDGISTMVMCSLLSACSEAEPRPTSTAAVPQPMTTATITAITRQRDREGGGGGTCAQPSRASNSETDTSCFTRSPFQPTGHRCCGRNTPFYRKTPVLGSS</sequence>